<accession>A0A3E1BY80</accession>
<dbReference type="AlphaFoldDB" id="A0A3E1BY80"/>
<comment type="caution">
    <text evidence="1">The sequence shown here is derived from an EMBL/GenBank/DDBJ whole genome shotgun (WGS) entry which is preliminary data.</text>
</comment>
<name>A0A3E1BY80_RHILT</name>
<dbReference type="RefSeq" id="WP_116272641.1">
    <property type="nucleotide sequence ID" value="NZ_KZ859521.1"/>
</dbReference>
<reference evidence="1 2" key="1">
    <citation type="submission" date="2017-03" db="EMBL/GenBank/DDBJ databases">
        <title>Genome analysis of Rhizobial strains effectives or ineffectives for nitrogen fixation isolated from bean seeds.</title>
        <authorList>
            <person name="Peralta H."/>
            <person name="Aguilar-Vera A."/>
            <person name="Mora Y."/>
            <person name="Vargas-Lagunas C."/>
            <person name="Girard L."/>
            <person name="Mora J."/>
        </authorList>
    </citation>
    <scope>NUCLEOTIDE SEQUENCE [LARGE SCALE GENOMIC DNA]</scope>
    <source>
        <strain evidence="1 2">CCGM5</strain>
    </source>
</reference>
<evidence type="ECO:0000313" key="1">
    <source>
        <dbReference type="EMBL" id="RFB99973.1"/>
    </source>
</evidence>
<proteinExistence type="predicted"/>
<dbReference type="Proteomes" id="UP000256748">
    <property type="component" value="Unassembled WGS sequence"/>
</dbReference>
<organism evidence="1 2">
    <name type="scientific">Rhizobium leguminosarum bv. trifolii</name>
    <dbReference type="NCBI Taxonomy" id="386"/>
    <lineage>
        <taxon>Bacteria</taxon>
        <taxon>Pseudomonadati</taxon>
        <taxon>Pseudomonadota</taxon>
        <taxon>Alphaproteobacteria</taxon>
        <taxon>Hyphomicrobiales</taxon>
        <taxon>Rhizobiaceae</taxon>
        <taxon>Rhizobium/Agrobacterium group</taxon>
        <taxon>Rhizobium</taxon>
    </lineage>
</organism>
<sequence length="149" mass="16198">MATAINNEIEEPTASVRDHLGLLRELLDETDVVVAQRPTKKSRKAAVGIDDMSSDEFKAYKSRLQSERRARLKAQEAAGSLPFDAETTRDALADAALMLLYSGGPGADPVMNYLGKVFADKPGAPLTIAARIRTRALKPKLLRFPSKSS</sequence>
<dbReference type="EMBL" id="NAOO01000004">
    <property type="protein sequence ID" value="RFB99973.1"/>
    <property type="molecule type" value="Genomic_DNA"/>
</dbReference>
<gene>
    <name evidence="1" type="ORF">B5K10_05570</name>
</gene>
<protein>
    <submittedName>
        <fullName evidence="1">Uncharacterized protein</fullName>
    </submittedName>
</protein>
<evidence type="ECO:0000313" key="2">
    <source>
        <dbReference type="Proteomes" id="UP000256748"/>
    </source>
</evidence>